<dbReference type="AlphaFoldDB" id="A0A8X8GJ56"/>
<accession>A0A8X8GJ56</accession>
<proteinExistence type="predicted"/>
<dbReference type="InterPro" id="IPR025534">
    <property type="entry name" value="DUF4420"/>
</dbReference>
<evidence type="ECO:0000313" key="1">
    <source>
        <dbReference type="EMBL" id="MCF0264274.1"/>
    </source>
</evidence>
<organism evidence="1 2">
    <name type="scientific">Acinetobacter guillouiae</name>
    <name type="common">Acinetobacter genomosp. 11</name>
    <dbReference type="NCBI Taxonomy" id="106649"/>
    <lineage>
        <taxon>Bacteria</taxon>
        <taxon>Pseudomonadati</taxon>
        <taxon>Pseudomonadota</taxon>
        <taxon>Gammaproteobacteria</taxon>
        <taxon>Moraxellales</taxon>
        <taxon>Moraxellaceae</taxon>
        <taxon>Acinetobacter</taxon>
    </lineage>
</organism>
<dbReference type="EMBL" id="JAHWXT010000002">
    <property type="protein sequence ID" value="MCF0264274.1"/>
    <property type="molecule type" value="Genomic_DNA"/>
</dbReference>
<name>A0A8X8GJ56_ACIGI</name>
<protein>
    <submittedName>
        <fullName evidence="1">PD-(D/E)XK motif protein</fullName>
    </submittedName>
</protein>
<dbReference type="Proteomes" id="UP000887320">
    <property type="component" value="Unassembled WGS sequence"/>
</dbReference>
<sequence length="340" mass="37817">MALPVDQQIQLAWRALSSSGNKEGWSTIPLYKKNNWLLVTGCSLSTNEQAIFLEINHSNISISNNSLPIAQGFKVQQLKDEDSKKGLALIRQVDGDLELFTKMAVDVCNTIIQNETLNGNQLISLFINRINAWLSFMRKGFETLSQEAELGLIGELETLSSLISENIPISDVLDAWIGPLDGLKDFELGTGAIEIKSTLSSNGFVAKIGSLEQLDDSQISPLFINGHRFSINATGLTLVERINLLRDQLIDFPSELSRLNNLLLRVGYLETAAENYIRRFKTENSYIWLVDENFPRLVPGNIAVNIRQVKYEIDLTPLINDSINLSIVLQKLGIGNSGIN</sequence>
<evidence type="ECO:0000313" key="2">
    <source>
        <dbReference type="Proteomes" id="UP000887320"/>
    </source>
</evidence>
<comment type="caution">
    <text evidence="1">The sequence shown here is derived from an EMBL/GenBank/DDBJ whole genome shotgun (WGS) entry which is preliminary data.</text>
</comment>
<reference evidence="1" key="1">
    <citation type="submission" date="2021-07" db="EMBL/GenBank/DDBJ databases">
        <authorList>
            <person name="Fernandez M."/>
            <person name="Pereira P."/>
            <person name="Torres Tejerizo G.A."/>
            <person name="Gonzalez P."/>
            <person name="Agostini E."/>
        </authorList>
    </citation>
    <scope>NUCLEOTIDE SEQUENCE</scope>
    <source>
        <strain evidence="1">SFC 500-1A</strain>
    </source>
</reference>
<dbReference type="RefSeq" id="WP_234623104.1">
    <property type="nucleotide sequence ID" value="NZ_JAHWXT010000002.1"/>
</dbReference>
<dbReference type="Pfam" id="PF14390">
    <property type="entry name" value="DUF4420"/>
    <property type="match status" value="1"/>
</dbReference>
<gene>
    <name evidence="1" type="ORF">KW868_07325</name>
</gene>